<feature type="region of interest" description="Disordered" evidence="2">
    <location>
        <begin position="381"/>
        <end position="447"/>
    </location>
</feature>
<dbReference type="Gene3D" id="3.30.2300.10">
    <property type="entry name" value="THUMP superfamily"/>
    <property type="match status" value="1"/>
</dbReference>
<dbReference type="GO" id="GO:0003723">
    <property type="term" value="F:RNA binding"/>
    <property type="evidence" value="ECO:0007669"/>
    <property type="project" value="UniProtKB-UniRule"/>
</dbReference>
<evidence type="ECO:0000313" key="4">
    <source>
        <dbReference type="EMBL" id="PWI72559.1"/>
    </source>
</evidence>
<dbReference type="InterPro" id="IPR004114">
    <property type="entry name" value="THUMP_dom"/>
</dbReference>
<evidence type="ECO:0000313" key="5">
    <source>
        <dbReference type="Proteomes" id="UP000245956"/>
    </source>
</evidence>
<feature type="region of interest" description="Disordered" evidence="2">
    <location>
        <begin position="1"/>
        <end position="42"/>
    </location>
</feature>
<dbReference type="GO" id="GO:0006400">
    <property type="term" value="P:tRNA modification"/>
    <property type="evidence" value="ECO:0007669"/>
    <property type="project" value="InterPro"/>
</dbReference>
<feature type="region of interest" description="Disordered" evidence="2">
    <location>
        <begin position="309"/>
        <end position="359"/>
    </location>
</feature>
<feature type="compositionally biased region" description="Polar residues" evidence="2">
    <location>
        <begin position="604"/>
        <end position="620"/>
    </location>
</feature>
<organism evidence="4 5">
    <name type="scientific">Purpureocillium lilacinum</name>
    <name type="common">Paecilomyces lilacinus</name>
    <dbReference type="NCBI Taxonomy" id="33203"/>
    <lineage>
        <taxon>Eukaryota</taxon>
        <taxon>Fungi</taxon>
        <taxon>Dikarya</taxon>
        <taxon>Ascomycota</taxon>
        <taxon>Pezizomycotina</taxon>
        <taxon>Sordariomycetes</taxon>
        <taxon>Hypocreomycetidae</taxon>
        <taxon>Hypocreales</taxon>
        <taxon>Ophiocordycipitaceae</taxon>
        <taxon>Purpureocillium</taxon>
    </lineage>
</organism>
<name>A0A2U3EDH7_PURLI</name>
<dbReference type="InterPro" id="IPR040183">
    <property type="entry name" value="THUMPD1-like"/>
</dbReference>
<protein>
    <submittedName>
        <fullName evidence="4">THUMP domain containing protein</fullName>
    </submittedName>
</protein>
<feature type="compositionally biased region" description="Basic and acidic residues" evidence="2">
    <location>
        <begin position="384"/>
        <end position="411"/>
    </location>
</feature>
<accession>A0A2U3EDH7</accession>
<reference evidence="4 5" key="1">
    <citation type="journal article" date="2016" name="Front. Microbiol.">
        <title>Genome and transcriptome sequences reveal the specific parasitism of the nematophagous Purpureocillium lilacinum 36-1.</title>
        <authorList>
            <person name="Xie J."/>
            <person name="Li S."/>
            <person name="Mo C."/>
            <person name="Xiao X."/>
            <person name="Peng D."/>
            <person name="Wang G."/>
            <person name="Xiao Y."/>
        </authorList>
    </citation>
    <scope>NUCLEOTIDE SEQUENCE [LARGE SCALE GENOMIC DNA]</scope>
    <source>
        <strain evidence="4 5">36-1</strain>
    </source>
</reference>
<feature type="region of interest" description="Disordered" evidence="2">
    <location>
        <begin position="836"/>
        <end position="858"/>
    </location>
</feature>
<feature type="region of interest" description="Disordered" evidence="2">
    <location>
        <begin position="588"/>
        <end position="638"/>
    </location>
</feature>
<sequence>MGDGDRKRKQQSGGGDGSRSSYKRSKGGSSGRWKTPHQNAKMSEKVDVGAALDVGDEGIWVTFARGMRAKAMREFKQLCEEYGETLYDIKPPRAAEADEETDAEEDIEASIQKELDAIKGDDNKPKVRQIFSPVSAGIECLFFMKTMEPVQPGEFVLKICRDARDCPDPRQRKVKYINRLTPVFNTDKATEKGIVRVARSVLAPFFTLTPEEGDGATQAPQAESDGTACTYAIRHNIRNHTTFKSDEVIKSIASLVDVRHKVNLGNPDKVILVEIFQLFCGISVVDGKEWETLKRYNVNALYGMTADEKAAAGGPPAAPTTEPPTTSSHCKARFWDDSIPAPRANQPGQACSERGSELRDSKVSDDVTYAYAGATRAPMTTVAKTEKKKTGPDPAREVDGRQCATHEDGRRGGCGRSNSSNSSGGEALRDHGPISKKGRGLAGWNAGGHEGEREVFLSLSLVSWTMYRVHVCAEGARYSDCRAADPRASAKQMGHPTRGSTNPTSTAVAMMVTTDETGRGGGGTKGGGGAVINVVVVSFVVLNGRTPKSGIREVLTCFLRAAYELASTRGGSTSLRDAECSRRMLAYGAQSRPGPSNHALSPPLESTTTNERANNETKATTALPIAGGEKASEGGREARRSLQHVTRRVFFFFGGVFLANSADAYYNGMRKMLLLARPKLRQAKARQGKLSEMTRDDEVPTCWSLCRLLPCFRPSFLRDRVCCCWRWPPPPWGTLACRAPLLPGISTSPLAYLDEPHGAGGGKKGGGSGWWWAYSTHDGTSMGQEKGPPPTFAPAPRLCIKRRDGSAASTRPTNTSPSDYQARLILRHAWGMGLGSAKTANRRPWRSGQTAKVTNYLN</sequence>
<feature type="domain" description="THUMP" evidence="3">
    <location>
        <begin position="187"/>
        <end position="286"/>
    </location>
</feature>
<gene>
    <name evidence="4" type="ORF">PCL_11182</name>
</gene>
<dbReference type="SUPFAM" id="SSF143437">
    <property type="entry name" value="THUMP domain-like"/>
    <property type="match status" value="1"/>
</dbReference>
<evidence type="ECO:0000259" key="3">
    <source>
        <dbReference type="PROSITE" id="PS51165"/>
    </source>
</evidence>
<proteinExistence type="predicted"/>
<feature type="compositionally biased region" description="Polar residues" evidence="2">
    <location>
        <begin position="847"/>
        <end position="858"/>
    </location>
</feature>
<dbReference type="Proteomes" id="UP000245956">
    <property type="component" value="Unassembled WGS sequence"/>
</dbReference>
<dbReference type="EMBL" id="LCWV01000006">
    <property type="protein sequence ID" value="PWI72559.1"/>
    <property type="molecule type" value="Genomic_DNA"/>
</dbReference>
<evidence type="ECO:0000256" key="2">
    <source>
        <dbReference type="SAM" id="MobiDB-lite"/>
    </source>
</evidence>
<evidence type="ECO:0000256" key="1">
    <source>
        <dbReference type="PROSITE-ProRule" id="PRU00529"/>
    </source>
</evidence>
<keyword evidence="1" id="KW-0694">RNA-binding</keyword>
<dbReference type="PANTHER" id="PTHR13452:SF10">
    <property type="entry name" value="THUMP DOMAIN-CONTAINING PROTEIN 1"/>
    <property type="match status" value="1"/>
</dbReference>
<feature type="compositionally biased region" description="Low complexity" evidence="2">
    <location>
        <begin position="416"/>
        <end position="425"/>
    </location>
</feature>
<dbReference type="AlphaFoldDB" id="A0A2U3EDH7"/>
<dbReference type="Pfam" id="PF02926">
    <property type="entry name" value="THUMP"/>
    <property type="match status" value="1"/>
</dbReference>
<comment type="caution">
    <text evidence="4">The sequence shown here is derived from an EMBL/GenBank/DDBJ whole genome shotgun (WGS) entry which is preliminary data.</text>
</comment>
<dbReference type="PANTHER" id="PTHR13452">
    <property type="entry name" value="THUMP DOMAIN CONTAINING PROTEIN 1-RELATED"/>
    <property type="match status" value="1"/>
</dbReference>
<dbReference type="CDD" id="cd11717">
    <property type="entry name" value="THUMP_THUMPD1_like"/>
    <property type="match status" value="1"/>
</dbReference>
<dbReference type="PROSITE" id="PS51165">
    <property type="entry name" value="THUMP"/>
    <property type="match status" value="1"/>
</dbReference>